<reference evidence="4" key="1">
    <citation type="submission" date="2022-09" db="EMBL/GenBank/DDBJ databases">
        <title>Eubacterium sp. LFL-14 isolated from human feces.</title>
        <authorList>
            <person name="Liu F."/>
        </authorList>
    </citation>
    <scope>NUCLEOTIDE SEQUENCE</scope>
    <source>
        <strain evidence="4">LFL-14</strain>
    </source>
</reference>
<feature type="compositionally biased region" description="Basic and acidic residues" evidence="2">
    <location>
        <begin position="45"/>
        <end position="70"/>
    </location>
</feature>
<dbReference type="Pfam" id="PF11611">
    <property type="entry name" value="DUF4352"/>
    <property type="match status" value="1"/>
</dbReference>
<evidence type="ECO:0000313" key="5">
    <source>
        <dbReference type="Proteomes" id="UP001431199"/>
    </source>
</evidence>
<gene>
    <name evidence="4" type="ORF">N5B56_11855</name>
</gene>
<evidence type="ECO:0000259" key="3">
    <source>
        <dbReference type="Pfam" id="PF11611"/>
    </source>
</evidence>
<dbReference type="Proteomes" id="UP001431199">
    <property type="component" value="Unassembled WGS sequence"/>
</dbReference>
<evidence type="ECO:0000256" key="2">
    <source>
        <dbReference type="SAM" id="MobiDB-lite"/>
    </source>
</evidence>
<proteinExistence type="predicted"/>
<dbReference type="InterPro" id="IPR029051">
    <property type="entry name" value="DUF4352"/>
</dbReference>
<dbReference type="RefSeq" id="WP_260979042.1">
    <property type="nucleotide sequence ID" value="NZ_JAODBU010000012.1"/>
</dbReference>
<evidence type="ECO:0000313" key="4">
    <source>
        <dbReference type="EMBL" id="MCT7399766.1"/>
    </source>
</evidence>
<name>A0ABT2M4F1_9FIRM</name>
<dbReference type="EMBL" id="JAODBU010000012">
    <property type="protein sequence ID" value="MCT7399766.1"/>
    <property type="molecule type" value="Genomic_DNA"/>
</dbReference>
<feature type="region of interest" description="Disordered" evidence="2">
    <location>
        <begin position="28"/>
        <end position="75"/>
    </location>
</feature>
<comment type="caution">
    <text evidence="4">The sequence shown here is derived from an EMBL/GenBank/DDBJ whole genome shotgun (WGS) entry which is preliminary data.</text>
</comment>
<feature type="domain" description="DUF4352" evidence="3">
    <location>
        <begin position="78"/>
        <end position="191"/>
    </location>
</feature>
<dbReference type="Gene3D" id="2.60.40.1240">
    <property type="match status" value="1"/>
</dbReference>
<accession>A0ABT2M4F1</accession>
<protein>
    <submittedName>
        <fullName evidence="4">DUF4352 domain-containing protein</fullName>
    </submittedName>
</protein>
<organism evidence="4 5">
    <name type="scientific">Eubacterium album</name>
    <dbReference type="NCBI Taxonomy" id="2978477"/>
    <lineage>
        <taxon>Bacteria</taxon>
        <taxon>Bacillati</taxon>
        <taxon>Bacillota</taxon>
        <taxon>Clostridia</taxon>
        <taxon>Eubacteriales</taxon>
        <taxon>Eubacteriaceae</taxon>
        <taxon>Eubacterium</taxon>
    </lineage>
</organism>
<evidence type="ECO:0000256" key="1">
    <source>
        <dbReference type="ARBA" id="ARBA00022729"/>
    </source>
</evidence>
<dbReference type="InterPro" id="IPR029050">
    <property type="entry name" value="Immunoprotect_excell_Ig-like"/>
</dbReference>
<sequence>MAGEKKKKKWWIAAIVIVVLIIVAAGGNSEDSDKSGTDSNPKKVSQTDDKKDSNDENKGDADSKNDKQEESVQTEFAKGDVVETKSLKVSFLDCGEFTDYSEYSEPAKGNKIIYATFEFENISDDNEYISTGDFSCYADGYDCESYYDFDQESLDATLSKGRKTKGKIFFEVPKDAKEIKIEYDINFLTSDKIIFVYQ</sequence>
<keyword evidence="5" id="KW-1185">Reference proteome</keyword>
<keyword evidence="1" id="KW-0732">Signal</keyword>